<name>A0A066VEF9_TILAU</name>
<dbReference type="InParanoid" id="A0A066VEF9"/>
<evidence type="ECO:0000313" key="1">
    <source>
        <dbReference type="EMBL" id="KDN38693.1"/>
    </source>
</evidence>
<dbReference type="GeneID" id="25265222"/>
<evidence type="ECO:0000313" key="2">
    <source>
        <dbReference type="Proteomes" id="UP000027361"/>
    </source>
</evidence>
<dbReference type="EMBL" id="JMSN01000114">
    <property type="protein sequence ID" value="KDN38693.1"/>
    <property type="molecule type" value="Genomic_DNA"/>
</dbReference>
<dbReference type="Proteomes" id="UP000027361">
    <property type="component" value="Unassembled WGS sequence"/>
</dbReference>
<dbReference type="HOGENOM" id="CLU_2689543_0_0_1"/>
<dbReference type="RefSeq" id="XP_013240797.1">
    <property type="nucleotide sequence ID" value="XM_013385343.1"/>
</dbReference>
<comment type="caution">
    <text evidence="1">The sequence shown here is derived from an EMBL/GenBank/DDBJ whole genome shotgun (WGS) entry which is preliminary data.</text>
</comment>
<sequence>MAMINTHQFQVLSCLGQSSASFNGQLDQSITGISRFALNGLPIFARSTPSQHLLKGISVHRSTVGGHLADKVYQ</sequence>
<keyword evidence="2" id="KW-1185">Reference proteome</keyword>
<organism evidence="1 2">
    <name type="scientific">Tilletiaria anomala (strain ATCC 24038 / CBS 436.72 / UBC 951)</name>
    <dbReference type="NCBI Taxonomy" id="1037660"/>
    <lineage>
        <taxon>Eukaryota</taxon>
        <taxon>Fungi</taxon>
        <taxon>Dikarya</taxon>
        <taxon>Basidiomycota</taxon>
        <taxon>Ustilaginomycotina</taxon>
        <taxon>Exobasidiomycetes</taxon>
        <taxon>Georgefischeriales</taxon>
        <taxon>Tilletiariaceae</taxon>
        <taxon>Tilletiaria</taxon>
    </lineage>
</organism>
<accession>A0A066VEF9</accession>
<gene>
    <name evidence="1" type="ORF">K437DRAFT_259300</name>
</gene>
<reference evidence="1 2" key="1">
    <citation type="submission" date="2014-05" db="EMBL/GenBank/DDBJ databases">
        <title>Draft genome sequence of a rare smut relative, Tilletiaria anomala UBC 951.</title>
        <authorList>
            <consortium name="DOE Joint Genome Institute"/>
            <person name="Toome M."/>
            <person name="Kuo A."/>
            <person name="Henrissat B."/>
            <person name="Lipzen A."/>
            <person name="Tritt A."/>
            <person name="Yoshinaga Y."/>
            <person name="Zane M."/>
            <person name="Barry K."/>
            <person name="Grigoriev I.V."/>
            <person name="Spatafora J.W."/>
            <person name="Aimea M.C."/>
        </authorList>
    </citation>
    <scope>NUCLEOTIDE SEQUENCE [LARGE SCALE GENOMIC DNA]</scope>
    <source>
        <strain evidence="1 2">UBC 951</strain>
    </source>
</reference>
<protein>
    <submittedName>
        <fullName evidence="1">Uncharacterized protein</fullName>
    </submittedName>
</protein>
<dbReference type="AlphaFoldDB" id="A0A066VEF9"/>
<proteinExistence type="predicted"/>